<keyword evidence="3" id="KW-1133">Transmembrane helix</keyword>
<proteinExistence type="predicted"/>
<dbReference type="Proteomes" id="UP001168167">
    <property type="component" value="Unassembled WGS sequence"/>
</dbReference>
<reference evidence="5" key="1">
    <citation type="submission" date="2022-08" db="EMBL/GenBank/DDBJ databases">
        <authorList>
            <person name="Dzunkova M."/>
            <person name="La Clair J."/>
            <person name="Tyml T."/>
            <person name="Doud D."/>
            <person name="Schulz F."/>
            <person name="Piquer S."/>
            <person name="Porcel Sanchis D."/>
            <person name="Osborn A."/>
            <person name="Robinson D."/>
            <person name="Louie K.B."/>
            <person name="Bowen B.P."/>
            <person name="Bowers R."/>
            <person name="Lee J."/>
            <person name="Arnau Llombart V."/>
            <person name="Diaz Villanueva W."/>
            <person name="Gosliner T."/>
            <person name="Northen T."/>
            <person name="Cheng J.-F."/>
            <person name="Burkart M.D."/>
            <person name="Woyke T."/>
        </authorList>
    </citation>
    <scope>NUCLEOTIDE SEQUENCE</scope>
    <source>
        <strain evidence="5">Df01</strain>
    </source>
</reference>
<dbReference type="PANTHER" id="PTHR45138">
    <property type="entry name" value="REGULATORY COMPONENTS OF SENSORY TRANSDUCTION SYSTEM"/>
    <property type="match status" value="1"/>
</dbReference>
<feature type="transmembrane region" description="Helical" evidence="3">
    <location>
        <begin position="181"/>
        <end position="201"/>
    </location>
</feature>
<dbReference type="EC" id="2.7.7.65" evidence="1"/>
<organism evidence="5 6">
    <name type="scientific">Candidatus Doriopsillibacter californiensis</name>
    <dbReference type="NCBI Taxonomy" id="2970740"/>
    <lineage>
        <taxon>Bacteria</taxon>
        <taxon>Pseudomonadati</taxon>
        <taxon>Pseudomonadota</taxon>
        <taxon>Gammaproteobacteria</taxon>
        <taxon>Candidatus Tethybacterales</taxon>
        <taxon>Candidatus Persebacteraceae</taxon>
        <taxon>Candidatus Doriopsillibacter</taxon>
    </lineage>
</organism>
<dbReference type="Gene3D" id="6.10.340.10">
    <property type="match status" value="1"/>
</dbReference>
<dbReference type="EMBL" id="JANQAO010000003">
    <property type="protein sequence ID" value="MDM5147927.1"/>
    <property type="molecule type" value="Genomic_DNA"/>
</dbReference>
<accession>A0ABT7QMI3</accession>
<dbReference type="InterPro" id="IPR029787">
    <property type="entry name" value="Nucleotide_cyclase"/>
</dbReference>
<comment type="caution">
    <text evidence="5">The sequence shown here is derived from an EMBL/GenBank/DDBJ whole genome shotgun (WGS) entry which is preliminary data.</text>
</comment>
<evidence type="ECO:0000313" key="5">
    <source>
        <dbReference type="EMBL" id="MDM5147927.1"/>
    </source>
</evidence>
<dbReference type="Gene3D" id="3.30.70.270">
    <property type="match status" value="1"/>
</dbReference>
<keyword evidence="3" id="KW-0472">Membrane</keyword>
<reference evidence="5" key="2">
    <citation type="journal article" date="2023" name="Microbiome">
        <title>Synthase-selected sorting approach identifies a beta-lactone synthase in a nudibranch symbiotic bacterium.</title>
        <authorList>
            <person name="Dzunkova M."/>
            <person name="La Clair J.J."/>
            <person name="Tyml T."/>
            <person name="Doud D."/>
            <person name="Schulz F."/>
            <person name="Piquer-Esteban S."/>
            <person name="Porcel Sanchis D."/>
            <person name="Osborn A."/>
            <person name="Robinson D."/>
            <person name="Louie K.B."/>
            <person name="Bowen B.P."/>
            <person name="Bowers R.M."/>
            <person name="Lee J."/>
            <person name="Arnau V."/>
            <person name="Diaz-Villanueva W."/>
            <person name="Stepanauskas R."/>
            <person name="Gosliner T."/>
            <person name="Date S.V."/>
            <person name="Northen T.R."/>
            <person name="Cheng J.F."/>
            <person name="Burkart M.D."/>
            <person name="Woyke T."/>
        </authorList>
    </citation>
    <scope>NUCLEOTIDE SEQUENCE</scope>
    <source>
        <strain evidence="5">Df01</strain>
    </source>
</reference>
<feature type="domain" description="GGDEF" evidence="4">
    <location>
        <begin position="292"/>
        <end position="423"/>
    </location>
</feature>
<comment type="catalytic activity">
    <reaction evidence="2">
        <text>2 GTP = 3',3'-c-di-GMP + 2 diphosphate</text>
        <dbReference type="Rhea" id="RHEA:24898"/>
        <dbReference type="ChEBI" id="CHEBI:33019"/>
        <dbReference type="ChEBI" id="CHEBI:37565"/>
        <dbReference type="ChEBI" id="CHEBI:58805"/>
        <dbReference type="EC" id="2.7.7.65"/>
    </reaction>
</comment>
<evidence type="ECO:0000256" key="2">
    <source>
        <dbReference type="ARBA" id="ARBA00034247"/>
    </source>
</evidence>
<dbReference type="SMART" id="SM00267">
    <property type="entry name" value="GGDEF"/>
    <property type="match status" value="1"/>
</dbReference>
<dbReference type="CDD" id="cd01949">
    <property type="entry name" value="GGDEF"/>
    <property type="match status" value="1"/>
</dbReference>
<evidence type="ECO:0000259" key="4">
    <source>
        <dbReference type="PROSITE" id="PS50887"/>
    </source>
</evidence>
<feature type="transmembrane region" description="Helical" evidence="3">
    <location>
        <begin position="7"/>
        <end position="31"/>
    </location>
</feature>
<keyword evidence="6" id="KW-1185">Reference proteome</keyword>
<sequence>MVWNINIRVFFSIIGLFVLLQLVVVGGFLYASNHFYNQWVENCREYQQVTGKINKAQQQIISRTRLARQYAVTGKQQYLDDYRALVTDELFFQLFESFSFSDSEQAWLNNSANLAKQLVEIETTVFDMVPTSLSPAVVQLFTGDYYQAQDSIARQLSALTTSIENRYQSKNTSLQMMLDKLNFYIIVALVVFITITVLILITMHKKILRPISYLTQTIETMWRGEKLEKRVFYKDEIGFLARQFYSMKDYMDENYRDLEIMSFQDALTGLYNRRYFFQAAEQSLQTAKRNKQQICLLMTDLDYFKSVNDIHGHLVGDEVLRHVSSIIAGTVRESDICARFGGEEFIVLLQNTVASGAVTIAEKIRANIENSPYVSGDLTLNLTISIGVSQIGNEKGGINMTLDNADKALYQAKNSGRNRVCLI</sequence>
<name>A0ABT7QMI3_9GAMM</name>
<evidence type="ECO:0000256" key="1">
    <source>
        <dbReference type="ARBA" id="ARBA00012528"/>
    </source>
</evidence>
<dbReference type="Pfam" id="PF00990">
    <property type="entry name" value="GGDEF"/>
    <property type="match status" value="1"/>
</dbReference>
<keyword evidence="3" id="KW-0812">Transmembrane</keyword>
<dbReference type="InterPro" id="IPR000160">
    <property type="entry name" value="GGDEF_dom"/>
</dbReference>
<dbReference type="PANTHER" id="PTHR45138:SF9">
    <property type="entry name" value="DIGUANYLATE CYCLASE DGCM-RELATED"/>
    <property type="match status" value="1"/>
</dbReference>
<dbReference type="PROSITE" id="PS50887">
    <property type="entry name" value="GGDEF"/>
    <property type="match status" value="1"/>
</dbReference>
<dbReference type="NCBIfam" id="TIGR00254">
    <property type="entry name" value="GGDEF"/>
    <property type="match status" value="1"/>
</dbReference>
<gene>
    <name evidence="5" type="ORF">NQX30_06040</name>
</gene>
<evidence type="ECO:0000256" key="3">
    <source>
        <dbReference type="SAM" id="Phobius"/>
    </source>
</evidence>
<dbReference type="SUPFAM" id="SSF55073">
    <property type="entry name" value="Nucleotide cyclase"/>
    <property type="match status" value="1"/>
</dbReference>
<dbReference type="InterPro" id="IPR043128">
    <property type="entry name" value="Rev_trsase/Diguanyl_cyclase"/>
</dbReference>
<dbReference type="InterPro" id="IPR050469">
    <property type="entry name" value="Diguanylate_Cyclase"/>
</dbReference>
<evidence type="ECO:0000313" key="6">
    <source>
        <dbReference type="Proteomes" id="UP001168167"/>
    </source>
</evidence>
<protein>
    <recommendedName>
        <fullName evidence="1">diguanylate cyclase</fullName>
        <ecNumber evidence="1">2.7.7.65</ecNumber>
    </recommendedName>
</protein>